<gene>
    <name evidence="2" type="ORF">ElyMa_006948700</name>
</gene>
<sequence length="87" mass="9620">MTVSARPSYRVQSREVAEEGDKGSPGMTTSNNREDDLAGPPDTAWRRVSSALMLRPSDNMSMNIFINTILIKEGISKHHRLVLGHAL</sequence>
<name>A0AAV4JIW5_9GAST</name>
<evidence type="ECO:0000256" key="1">
    <source>
        <dbReference type="SAM" id="MobiDB-lite"/>
    </source>
</evidence>
<dbReference type="EMBL" id="BMAT01013897">
    <property type="protein sequence ID" value="GFS22350.1"/>
    <property type="molecule type" value="Genomic_DNA"/>
</dbReference>
<comment type="caution">
    <text evidence="2">The sequence shown here is derived from an EMBL/GenBank/DDBJ whole genome shotgun (WGS) entry which is preliminary data.</text>
</comment>
<dbReference type="Proteomes" id="UP000762676">
    <property type="component" value="Unassembled WGS sequence"/>
</dbReference>
<reference evidence="2 3" key="1">
    <citation type="journal article" date="2021" name="Elife">
        <title>Chloroplast acquisition without the gene transfer in kleptoplastic sea slugs, Plakobranchus ocellatus.</title>
        <authorList>
            <person name="Maeda T."/>
            <person name="Takahashi S."/>
            <person name="Yoshida T."/>
            <person name="Shimamura S."/>
            <person name="Takaki Y."/>
            <person name="Nagai Y."/>
            <person name="Toyoda A."/>
            <person name="Suzuki Y."/>
            <person name="Arimoto A."/>
            <person name="Ishii H."/>
            <person name="Satoh N."/>
            <person name="Nishiyama T."/>
            <person name="Hasebe M."/>
            <person name="Maruyama T."/>
            <person name="Minagawa J."/>
            <person name="Obokata J."/>
            <person name="Shigenobu S."/>
        </authorList>
    </citation>
    <scope>NUCLEOTIDE SEQUENCE [LARGE SCALE GENOMIC DNA]</scope>
</reference>
<feature type="compositionally biased region" description="Basic and acidic residues" evidence="1">
    <location>
        <begin position="12"/>
        <end position="22"/>
    </location>
</feature>
<keyword evidence="3" id="KW-1185">Reference proteome</keyword>
<proteinExistence type="predicted"/>
<accession>A0AAV4JIW5</accession>
<evidence type="ECO:0000313" key="2">
    <source>
        <dbReference type="EMBL" id="GFS22350.1"/>
    </source>
</evidence>
<organism evidence="2 3">
    <name type="scientific">Elysia marginata</name>
    <dbReference type="NCBI Taxonomy" id="1093978"/>
    <lineage>
        <taxon>Eukaryota</taxon>
        <taxon>Metazoa</taxon>
        <taxon>Spiralia</taxon>
        <taxon>Lophotrochozoa</taxon>
        <taxon>Mollusca</taxon>
        <taxon>Gastropoda</taxon>
        <taxon>Heterobranchia</taxon>
        <taxon>Euthyneura</taxon>
        <taxon>Panpulmonata</taxon>
        <taxon>Sacoglossa</taxon>
        <taxon>Placobranchoidea</taxon>
        <taxon>Plakobranchidae</taxon>
        <taxon>Elysia</taxon>
    </lineage>
</organism>
<evidence type="ECO:0000313" key="3">
    <source>
        <dbReference type="Proteomes" id="UP000762676"/>
    </source>
</evidence>
<dbReference type="AlphaFoldDB" id="A0AAV4JIW5"/>
<protein>
    <submittedName>
        <fullName evidence="2">Uncharacterized protein</fullName>
    </submittedName>
</protein>
<feature type="region of interest" description="Disordered" evidence="1">
    <location>
        <begin position="1"/>
        <end position="42"/>
    </location>
</feature>